<dbReference type="Gene3D" id="3.90.79.10">
    <property type="entry name" value="Nucleoside Triphosphate Pyrophosphohydrolase"/>
    <property type="match status" value="1"/>
</dbReference>
<reference evidence="4 5" key="2">
    <citation type="submission" date="2018-11" db="EMBL/GenBank/DDBJ databases">
        <authorList>
            <consortium name="Pathogen Informatics"/>
        </authorList>
    </citation>
    <scope>NUCLEOTIDE SEQUENCE [LARGE SCALE GENOMIC DNA]</scope>
</reference>
<sequence length="134" mass="15042">MKLAEAMKSNAAKFDRFTGLLDDNETIVDAAKRELKEETGYTASKVECLSIARHPLAAQMTDNSICYAFAEIDGDSAQNQNPKPVLEESEVIEVRRPHNDIPHSNKEQFNQSVSKKPIERSDISPYDPSNHIRP</sequence>
<dbReference type="Proteomes" id="UP000267096">
    <property type="component" value="Unassembled WGS sequence"/>
</dbReference>
<dbReference type="InterPro" id="IPR015797">
    <property type="entry name" value="NUDIX_hydrolase-like_dom_sf"/>
</dbReference>
<keyword evidence="5" id="KW-1185">Reference proteome</keyword>
<dbReference type="InterPro" id="IPR000086">
    <property type="entry name" value="NUDIX_hydrolase_dom"/>
</dbReference>
<feature type="domain" description="Nudix hydrolase" evidence="3">
    <location>
        <begin position="1"/>
        <end position="115"/>
    </location>
</feature>
<dbReference type="PANTHER" id="PTHR11839">
    <property type="entry name" value="UDP/ADP-SUGAR PYROPHOSPHATASE"/>
    <property type="match status" value="1"/>
</dbReference>
<feature type="compositionally biased region" description="Basic and acidic residues" evidence="2">
    <location>
        <begin position="92"/>
        <end position="106"/>
    </location>
</feature>
<reference evidence="6" key="1">
    <citation type="submission" date="2017-02" db="UniProtKB">
        <authorList>
            <consortium name="WormBaseParasite"/>
        </authorList>
    </citation>
    <scope>IDENTIFICATION</scope>
</reference>
<accession>A0A0M3JYS2</accession>
<dbReference type="PROSITE" id="PS00893">
    <property type="entry name" value="NUDIX_BOX"/>
    <property type="match status" value="1"/>
</dbReference>
<dbReference type="WBParaSite" id="ASIM_0001361101-mRNA-1">
    <property type="protein sequence ID" value="ASIM_0001361101-mRNA-1"/>
    <property type="gene ID" value="ASIM_0001361101"/>
</dbReference>
<dbReference type="SUPFAM" id="SSF55811">
    <property type="entry name" value="Nudix"/>
    <property type="match status" value="1"/>
</dbReference>
<dbReference type="Pfam" id="PF00293">
    <property type="entry name" value="NUDIX"/>
    <property type="match status" value="1"/>
</dbReference>
<proteinExistence type="predicted"/>
<evidence type="ECO:0000256" key="2">
    <source>
        <dbReference type="SAM" id="MobiDB-lite"/>
    </source>
</evidence>
<dbReference type="AlphaFoldDB" id="A0A0M3JYS2"/>
<evidence type="ECO:0000313" key="5">
    <source>
        <dbReference type="Proteomes" id="UP000267096"/>
    </source>
</evidence>
<dbReference type="GO" id="GO:0006753">
    <property type="term" value="P:nucleoside phosphate metabolic process"/>
    <property type="evidence" value="ECO:0007669"/>
    <property type="project" value="TreeGrafter"/>
</dbReference>
<feature type="region of interest" description="Disordered" evidence="2">
    <location>
        <begin position="76"/>
        <end position="134"/>
    </location>
</feature>
<dbReference type="EMBL" id="UYRR01031301">
    <property type="protein sequence ID" value="VDK48765.1"/>
    <property type="molecule type" value="Genomic_DNA"/>
</dbReference>
<evidence type="ECO:0000256" key="1">
    <source>
        <dbReference type="ARBA" id="ARBA00022801"/>
    </source>
</evidence>
<protein>
    <submittedName>
        <fullName evidence="6">Putative nudix hydrolase 2 (inferred by orthology to a C. elegans protein)</fullName>
    </submittedName>
</protein>
<evidence type="ECO:0000313" key="4">
    <source>
        <dbReference type="EMBL" id="VDK48765.1"/>
    </source>
</evidence>
<dbReference type="OrthoDB" id="10249920at2759"/>
<gene>
    <name evidence="4" type="ORF">ASIM_LOCUS13039</name>
</gene>
<evidence type="ECO:0000313" key="6">
    <source>
        <dbReference type="WBParaSite" id="ASIM_0001361101-mRNA-1"/>
    </source>
</evidence>
<dbReference type="InterPro" id="IPR020084">
    <property type="entry name" value="NUDIX_hydrolase_CS"/>
</dbReference>
<dbReference type="PANTHER" id="PTHR11839:SF1">
    <property type="entry name" value="ADP-SUGAR PYROPHOSPHATASE"/>
    <property type="match status" value="1"/>
</dbReference>
<name>A0A0M3JYS2_ANISI</name>
<keyword evidence="1" id="KW-0378">Hydrolase</keyword>
<dbReference type="GO" id="GO:0019693">
    <property type="term" value="P:ribose phosphate metabolic process"/>
    <property type="evidence" value="ECO:0007669"/>
    <property type="project" value="TreeGrafter"/>
</dbReference>
<organism evidence="6">
    <name type="scientific">Anisakis simplex</name>
    <name type="common">Herring worm</name>
    <dbReference type="NCBI Taxonomy" id="6269"/>
    <lineage>
        <taxon>Eukaryota</taxon>
        <taxon>Metazoa</taxon>
        <taxon>Ecdysozoa</taxon>
        <taxon>Nematoda</taxon>
        <taxon>Chromadorea</taxon>
        <taxon>Rhabditida</taxon>
        <taxon>Spirurina</taxon>
        <taxon>Ascaridomorpha</taxon>
        <taxon>Ascaridoidea</taxon>
        <taxon>Anisakidae</taxon>
        <taxon>Anisakis</taxon>
        <taxon>Anisakis simplex complex</taxon>
    </lineage>
</organism>
<dbReference type="PROSITE" id="PS51462">
    <property type="entry name" value="NUDIX"/>
    <property type="match status" value="1"/>
</dbReference>
<evidence type="ECO:0000259" key="3">
    <source>
        <dbReference type="PROSITE" id="PS51462"/>
    </source>
</evidence>
<dbReference type="GO" id="GO:0047631">
    <property type="term" value="F:ADP-ribose diphosphatase activity"/>
    <property type="evidence" value="ECO:0007669"/>
    <property type="project" value="TreeGrafter"/>
</dbReference>